<dbReference type="PANTHER" id="PTHR44688">
    <property type="entry name" value="DNA-BINDING TRANSCRIPTIONAL ACTIVATOR DEVR_DOSR"/>
    <property type="match status" value="1"/>
</dbReference>
<evidence type="ECO:0000313" key="6">
    <source>
        <dbReference type="Proteomes" id="UP000682416"/>
    </source>
</evidence>
<dbReference type="SUPFAM" id="SSF46894">
    <property type="entry name" value="C-terminal effector domain of the bipartite response regulators"/>
    <property type="match status" value="1"/>
</dbReference>
<dbReference type="PRINTS" id="PR00038">
    <property type="entry name" value="HTHLUXR"/>
</dbReference>
<dbReference type="GO" id="GO:0003677">
    <property type="term" value="F:DNA binding"/>
    <property type="evidence" value="ECO:0007669"/>
    <property type="project" value="UniProtKB-KW"/>
</dbReference>
<keyword evidence="1" id="KW-0805">Transcription regulation</keyword>
<dbReference type="PANTHER" id="PTHR44688:SF16">
    <property type="entry name" value="DNA-BINDING TRANSCRIPTIONAL ACTIVATOR DEVR_DOSR"/>
    <property type="match status" value="1"/>
</dbReference>
<dbReference type="Proteomes" id="UP000682416">
    <property type="component" value="Chromosome"/>
</dbReference>
<dbReference type="PROSITE" id="PS50043">
    <property type="entry name" value="HTH_LUXR_2"/>
    <property type="match status" value="1"/>
</dbReference>
<feature type="domain" description="HTH luxR-type" evidence="4">
    <location>
        <begin position="40"/>
        <end position="105"/>
    </location>
</feature>
<keyword evidence="6" id="KW-1185">Reference proteome</keyword>
<evidence type="ECO:0000259" key="4">
    <source>
        <dbReference type="PROSITE" id="PS50043"/>
    </source>
</evidence>
<evidence type="ECO:0000256" key="2">
    <source>
        <dbReference type="ARBA" id="ARBA00023125"/>
    </source>
</evidence>
<dbReference type="EMBL" id="CP074402">
    <property type="protein sequence ID" value="QVJ03445.1"/>
    <property type="molecule type" value="Genomic_DNA"/>
</dbReference>
<dbReference type="InterPro" id="IPR016032">
    <property type="entry name" value="Sig_transdc_resp-reg_C-effctor"/>
</dbReference>
<evidence type="ECO:0000256" key="1">
    <source>
        <dbReference type="ARBA" id="ARBA00023015"/>
    </source>
</evidence>
<gene>
    <name evidence="5" type="ORF">KGD82_08680</name>
</gene>
<dbReference type="Pfam" id="PF00196">
    <property type="entry name" value="GerE"/>
    <property type="match status" value="1"/>
</dbReference>
<name>A0A975LD37_9ACTN</name>
<keyword evidence="3" id="KW-0804">Transcription</keyword>
<dbReference type="AlphaFoldDB" id="A0A975LD37"/>
<dbReference type="InterPro" id="IPR036388">
    <property type="entry name" value="WH-like_DNA-bd_sf"/>
</dbReference>
<dbReference type="SMART" id="SM00421">
    <property type="entry name" value="HTH_LUXR"/>
    <property type="match status" value="1"/>
</dbReference>
<evidence type="ECO:0000256" key="3">
    <source>
        <dbReference type="ARBA" id="ARBA00023163"/>
    </source>
</evidence>
<dbReference type="Gene3D" id="1.10.10.10">
    <property type="entry name" value="Winged helix-like DNA-binding domain superfamily/Winged helix DNA-binding domain"/>
    <property type="match status" value="1"/>
</dbReference>
<dbReference type="InterPro" id="IPR000792">
    <property type="entry name" value="Tscrpt_reg_LuxR_C"/>
</dbReference>
<proteinExistence type="predicted"/>
<keyword evidence="2" id="KW-0238">DNA-binding</keyword>
<accession>A0A975LD37</accession>
<dbReference type="KEGG" id="nec:KGD82_08680"/>
<dbReference type="GO" id="GO:0006355">
    <property type="term" value="P:regulation of DNA-templated transcription"/>
    <property type="evidence" value="ECO:0007669"/>
    <property type="project" value="InterPro"/>
</dbReference>
<organism evidence="5 6">
    <name type="scientific">Nocardiopsis eucommiae</name>
    <dbReference type="NCBI Taxonomy" id="2831970"/>
    <lineage>
        <taxon>Bacteria</taxon>
        <taxon>Bacillati</taxon>
        <taxon>Actinomycetota</taxon>
        <taxon>Actinomycetes</taxon>
        <taxon>Streptosporangiales</taxon>
        <taxon>Nocardiopsidaceae</taxon>
        <taxon>Nocardiopsis</taxon>
    </lineage>
</organism>
<dbReference type="CDD" id="cd06170">
    <property type="entry name" value="LuxR_C_like"/>
    <property type="match status" value="1"/>
</dbReference>
<reference evidence="5" key="1">
    <citation type="submission" date="2021-05" db="EMBL/GenBank/DDBJ databases">
        <authorList>
            <person name="Kaiqin L."/>
            <person name="Jian G."/>
        </authorList>
    </citation>
    <scope>NUCLEOTIDE SEQUENCE</scope>
    <source>
        <strain evidence="5">HDS5</strain>
    </source>
</reference>
<protein>
    <submittedName>
        <fullName evidence="5">Response regulator transcription factor</fullName>
    </submittedName>
</protein>
<evidence type="ECO:0000313" key="5">
    <source>
        <dbReference type="EMBL" id="QVJ03445.1"/>
    </source>
</evidence>
<sequence>MELTRLVFATADACGASPLARAAEDLARRLGAGLSGGSVPPPAPAGLTPRETEVLRLLATGATNAAIAEALFISPKTASVHVSHILGKLGVPNRATAGARARELGLAQAVPNLLIQRS</sequence>